<dbReference type="Proteomes" id="UP000564644">
    <property type="component" value="Unassembled WGS sequence"/>
</dbReference>
<dbReference type="SUPFAM" id="SSF53850">
    <property type="entry name" value="Periplasmic binding protein-like II"/>
    <property type="match status" value="1"/>
</dbReference>
<dbReference type="AlphaFoldDB" id="A0A7X0SMU5"/>
<accession>A0A7X0SMU5</accession>
<evidence type="ECO:0000313" key="4">
    <source>
        <dbReference type="EMBL" id="MBB6730653.1"/>
    </source>
</evidence>
<dbReference type="PROSITE" id="PS51257">
    <property type="entry name" value="PROKAR_LIPOPROTEIN"/>
    <property type="match status" value="1"/>
</dbReference>
<proteinExistence type="predicted"/>
<protein>
    <submittedName>
        <fullName evidence="4">Extracellular solute-binding protein</fullName>
    </submittedName>
</protein>
<dbReference type="PANTHER" id="PTHR43649">
    <property type="entry name" value="ARABINOSE-BINDING PROTEIN-RELATED"/>
    <property type="match status" value="1"/>
</dbReference>
<name>A0A7X0SMU5_9BACL</name>
<comment type="caution">
    <text evidence="4">The sequence shown here is derived from an EMBL/GenBank/DDBJ whole genome shotgun (WGS) entry which is preliminary data.</text>
</comment>
<keyword evidence="1 3" id="KW-0732">Signal</keyword>
<feature type="chain" id="PRO_5038884077" evidence="3">
    <location>
        <begin position="23"/>
        <end position="580"/>
    </location>
</feature>
<feature type="region of interest" description="Disordered" evidence="2">
    <location>
        <begin position="24"/>
        <end position="66"/>
    </location>
</feature>
<dbReference type="PANTHER" id="PTHR43649:SF33">
    <property type="entry name" value="POLYGALACTURONAN_RHAMNOGALACTURONAN-BINDING PROTEIN YTCQ"/>
    <property type="match status" value="1"/>
</dbReference>
<dbReference type="Gene3D" id="3.40.190.10">
    <property type="entry name" value="Periplasmic binding protein-like II"/>
    <property type="match status" value="3"/>
</dbReference>
<dbReference type="CDD" id="cd13580">
    <property type="entry name" value="PBP2_AlgQ_like_1"/>
    <property type="match status" value="1"/>
</dbReference>
<dbReference type="RefSeq" id="WP_185128317.1">
    <property type="nucleotide sequence ID" value="NZ_JACJVO010000008.1"/>
</dbReference>
<feature type="signal peptide" evidence="3">
    <location>
        <begin position="1"/>
        <end position="22"/>
    </location>
</feature>
<gene>
    <name evidence="4" type="ORF">H7C18_07025</name>
</gene>
<sequence>MPKTSWRKPVLLAMPAMLLALAACSSGGSSDSNSASPSASPSAAESASASASASASPAKDPWGPLPEKTTVNIFKVEPDGGPDFLALPEGETITNNRYIKAIDEKFNLDVKFPIDVKGGAAGEEKGNLMIASNDITDVMIVGYNQYLQMIDNGMLADLTQSYNDYASPQMKEVLQTDGGKALELATVDGKLYGIPTMGTVHNSDPLIWLRKDWLDKLGLQPPKTVDDLVAILKAFKDQDPDGDGKADTIGLPGVDKFAKTSADGAPAFYGYDAIFSAFKAYTGTWVKGSDGTVQYGSIQPQTKDALAKLNEMYQAGVIPKDFAIMKNEQASEKVASNTAGAFFGPWWAGWDPLTSAIKNDPKADWRAYSLLDTDGKSRSLQETPIGSIAVVKKGFKYPEAMIKMVNYGYQVQLDDPAVAGGDPYQGLTMPNWQTLPVPLALWRADSVILDHTGVVAASKGEELPKVGAATLQNYKTQGGYWSKGLDWLRQNPDSYGEPLSRVYGVDPIVENDTEPVYSEYYGVTHTMEQKMTNLDKLEIDSFIKIITGEKPLDYFDEFVSQWKKLGGDQITKEVNEALEK</sequence>
<evidence type="ECO:0000313" key="5">
    <source>
        <dbReference type="Proteomes" id="UP000564644"/>
    </source>
</evidence>
<reference evidence="4 5" key="1">
    <citation type="submission" date="2020-08" db="EMBL/GenBank/DDBJ databases">
        <title>Cohnella phylogeny.</title>
        <authorList>
            <person name="Dunlap C."/>
        </authorList>
    </citation>
    <scope>NUCLEOTIDE SEQUENCE [LARGE SCALE GENOMIC DNA]</scope>
    <source>
        <strain evidence="4 5">CBP 2801</strain>
    </source>
</reference>
<organism evidence="4 5">
    <name type="scientific">Cohnella zeiphila</name>
    <dbReference type="NCBI Taxonomy" id="2761120"/>
    <lineage>
        <taxon>Bacteria</taxon>
        <taxon>Bacillati</taxon>
        <taxon>Bacillota</taxon>
        <taxon>Bacilli</taxon>
        <taxon>Bacillales</taxon>
        <taxon>Paenibacillaceae</taxon>
        <taxon>Cohnella</taxon>
    </lineage>
</organism>
<dbReference type="EMBL" id="JACJVO010000008">
    <property type="protein sequence ID" value="MBB6730653.1"/>
    <property type="molecule type" value="Genomic_DNA"/>
</dbReference>
<feature type="compositionally biased region" description="Low complexity" evidence="2">
    <location>
        <begin position="24"/>
        <end position="58"/>
    </location>
</feature>
<evidence type="ECO:0000256" key="3">
    <source>
        <dbReference type="SAM" id="SignalP"/>
    </source>
</evidence>
<keyword evidence="5" id="KW-1185">Reference proteome</keyword>
<evidence type="ECO:0000256" key="1">
    <source>
        <dbReference type="ARBA" id="ARBA00022729"/>
    </source>
</evidence>
<evidence type="ECO:0000256" key="2">
    <source>
        <dbReference type="SAM" id="MobiDB-lite"/>
    </source>
</evidence>
<dbReference type="InterPro" id="IPR050490">
    <property type="entry name" value="Bact_solute-bd_prot1"/>
</dbReference>